<dbReference type="InterPro" id="IPR009075">
    <property type="entry name" value="AcylCo_DH/oxidase_C"/>
</dbReference>
<comment type="catalytic activity">
    <reaction evidence="9">
        <text>propanoyl-CoA + oxidized [electron-transfer flavoprotein] + H(+) = acryloyl-CoA + reduced [electron-transfer flavoprotein]</text>
        <dbReference type="Rhea" id="RHEA:31287"/>
        <dbReference type="Rhea" id="RHEA-COMP:10685"/>
        <dbReference type="Rhea" id="RHEA-COMP:10686"/>
        <dbReference type="ChEBI" id="CHEBI:15378"/>
        <dbReference type="ChEBI" id="CHEBI:57367"/>
        <dbReference type="ChEBI" id="CHEBI:57392"/>
        <dbReference type="ChEBI" id="CHEBI:57692"/>
        <dbReference type="ChEBI" id="CHEBI:58307"/>
    </reaction>
    <physiologicalReaction direction="left-to-right" evidence="9">
        <dbReference type="Rhea" id="RHEA:31288"/>
    </physiologicalReaction>
</comment>
<dbReference type="SUPFAM" id="SSF47203">
    <property type="entry name" value="Acyl-CoA dehydrogenase C-terminal domain-like"/>
    <property type="match status" value="1"/>
</dbReference>
<dbReference type="Pfam" id="PF02771">
    <property type="entry name" value="Acyl-CoA_dh_N"/>
    <property type="match status" value="1"/>
</dbReference>
<dbReference type="PANTHER" id="PTHR43831:SF1">
    <property type="entry name" value="ISOBUTYRYL-COA DEHYDROGENASE, MITOCHONDRIAL"/>
    <property type="match status" value="1"/>
</dbReference>
<dbReference type="Gene3D" id="2.40.110.10">
    <property type="entry name" value="Butyryl-CoA Dehydrogenase, subunit A, domain 2"/>
    <property type="match status" value="1"/>
</dbReference>
<keyword evidence="5 11" id="KW-0285">Flavoprotein</keyword>
<comment type="pathway">
    <text evidence="2">Amino-acid degradation; L-valine degradation.</text>
</comment>
<accession>A0A1D2AES7</accession>
<sequence>SEALHNLTTITTKPDAVVTSFCSWHLGFIRDLEEWKDLLETLRLAGKELLSQGVHPVVLNCPHRIQWTDSNETWAEAQLNSLRYNRLLTEFAQQPPWRLLNLHALMAACGNECNKDRVHARPPVYDAAVQDETGADANPRNSSGRLIHLVMLSQALRRVCQRASPLPVRDACRLACLHTTPPACQQPDDLSHSEDFSLSDDTLEFKRMADAFARQELAPNGAAWDAGHIFPLDTIRAAAGLGFGAMYVPEDVGGSGLSRLDAAVVFEELSYGDVPVTAYLSIHNMVAGVIDRYGTPQQREMYLPRMATAEVLASYCLTEPGSGSDAASLKTTAKRDGDDYVLTGSKAFISGGSVSDLYLVMARTGAPGPKGISAFLVEKGAPGLSFGKREEKLGWNAQPTTAVIMDGVRVPARARVGVEGQGFAIAMAALDGGRVNIGACSLGGAAFCLDAAARHARERRQFGRPLADFQATQFRLADMATALHASRLAVRHAARALDAGAPQATMACAMAKRLATDACYDLTNDALQLLGGYGYLKEYPVERYMRDLRVHSILEGTNEIMRVIISRELERLGGV</sequence>
<evidence type="ECO:0000256" key="9">
    <source>
        <dbReference type="ARBA" id="ARBA00050268"/>
    </source>
</evidence>
<evidence type="ECO:0000256" key="7">
    <source>
        <dbReference type="ARBA" id="ARBA00023002"/>
    </source>
</evidence>
<evidence type="ECO:0000256" key="3">
    <source>
        <dbReference type="ARBA" id="ARBA00009347"/>
    </source>
</evidence>
<evidence type="ECO:0000259" key="14">
    <source>
        <dbReference type="Pfam" id="PF02771"/>
    </source>
</evidence>
<dbReference type="GO" id="GO:0050660">
    <property type="term" value="F:flavin adenine dinucleotide binding"/>
    <property type="evidence" value="ECO:0007669"/>
    <property type="project" value="InterPro"/>
</dbReference>
<dbReference type="AlphaFoldDB" id="A0A1D2AES7"/>
<dbReference type="InterPro" id="IPR036250">
    <property type="entry name" value="AcylCo_DH-like_C"/>
</dbReference>
<protein>
    <recommendedName>
        <fullName evidence="10">Isobutyryl-CoA dehydrogenase, mitochondrial</fullName>
    </recommendedName>
</protein>
<dbReference type="InterPro" id="IPR037069">
    <property type="entry name" value="AcylCoA_DH/ox_N_sf"/>
</dbReference>
<dbReference type="InterPro" id="IPR006089">
    <property type="entry name" value="Acyl-CoA_DH_CS"/>
</dbReference>
<dbReference type="InterPro" id="IPR013786">
    <property type="entry name" value="AcylCoA_DH/ox_N"/>
</dbReference>
<dbReference type="FunFam" id="2.40.110.10:FF:000001">
    <property type="entry name" value="Acyl-CoA dehydrogenase, mitochondrial"/>
    <property type="match status" value="1"/>
</dbReference>
<keyword evidence="6 11" id="KW-0274">FAD</keyword>
<dbReference type="EMBL" id="GDKF01001041">
    <property type="protein sequence ID" value="JAT77581.1"/>
    <property type="molecule type" value="Transcribed_RNA"/>
</dbReference>
<comment type="cofactor">
    <cofactor evidence="1 11">
        <name>FAD</name>
        <dbReference type="ChEBI" id="CHEBI:57692"/>
    </cofactor>
</comment>
<gene>
    <name evidence="15" type="ORF">g.45682</name>
</gene>
<organism evidence="15">
    <name type="scientific">Auxenochlorella protothecoides</name>
    <name type="common">Green microalga</name>
    <name type="synonym">Chlorella protothecoides</name>
    <dbReference type="NCBI Taxonomy" id="3075"/>
    <lineage>
        <taxon>Eukaryota</taxon>
        <taxon>Viridiplantae</taxon>
        <taxon>Chlorophyta</taxon>
        <taxon>core chlorophytes</taxon>
        <taxon>Trebouxiophyceae</taxon>
        <taxon>Chlorellales</taxon>
        <taxon>Chlorellaceae</taxon>
        <taxon>Auxenochlorella</taxon>
    </lineage>
</organism>
<dbReference type="Gene3D" id="1.10.540.10">
    <property type="entry name" value="Acyl-CoA dehydrogenase/oxidase, N-terminal domain"/>
    <property type="match status" value="1"/>
</dbReference>
<dbReference type="Gene3D" id="1.20.140.10">
    <property type="entry name" value="Butyryl-CoA Dehydrogenase, subunit A, domain 3"/>
    <property type="match status" value="1"/>
</dbReference>
<comment type="similarity">
    <text evidence="3 11">Belongs to the acyl-CoA dehydrogenase family.</text>
</comment>
<dbReference type="InterPro" id="IPR052547">
    <property type="entry name" value="Mito_Isobutyryl-CoADH"/>
</dbReference>
<dbReference type="InterPro" id="IPR006091">
    <property type="entry name" value="Acyl-CoA_Oxase/DH_mid-dom"/>
</dbReference>
<evidence type="ECO:0000256" key="6">
    <source>
        <dbReference type="ARBA" id="ARBA00022827"/>
    </source>
</evidence>
<comment type="catalytic activity">
    <reaction evidence="8">
        <text>(2S)-2-methylbutanoyl-CoA + oxidized [electron-transfer flavoprotein] + H(+) = (2E)-2-methylbut-2-enoyl-CoA + reduced [electron-transfer flavoprotein]</text>
        <dbReference type="Rhea" id="RHEA:48256"/>
        <dbReference type="Rhea" id="RHEA-COMP:10685"/>
        <dbReference type="Rhea" id="RHEA-COMP:10686"/>
        <dbReference type="ChEBI" id="CHEBI:15378"/>
        <dbReference type="ChEBI" id="CHEBI:57337"/>
        <dbReference type="ChEBI" id="CHEBI:57692"/>
        <dbReference type="ChEBI" id="CHEBI:58307"/>
        <dbReference type="ChEBI" id="CHEBI:88166"/>
    </reaction>
    <physiologicalReaction direction="left-to-right" evidence="8">
        <dbReference type="Rhea" id="RHEA:48257"/>
    </physiologicalReaction>
</comment>
<evidence type="ECO:0000256" key="1">
    <source>
        <dbReference type="ARBA" id="ARBA00001974"/>
    </source>
</evidence>
<dbReference type="SUPFAM" id="SSF56645">
    <property type="entry name" value="Acyl-CoA dehydrogenase NM domain-like"/>
    <property type="match status" value="1"/>
</dbReference>
<dbReference type="PROSITE" id="PS00073">
    <property type="entry name" value="ACYL_COA_DH_2"/>
    <property type="match status" value="1"/>
</dbReference>
<dbReference type="GO" id="GO:0003995">
    <property type="term" value="F:acyl-CoA dehydrogenase activity"/>
    <property type="evidence" value="ECO:0007669"/>
    <property type="project" value="InterPro"/>
</dbReference>
<proteinExistence type="inferred from homology"/>
<dbReference type="InterPro" id="IPR009100">
    <property type="entry name" value="AcylCoA_DH/oxidase_NM_dom_sf"/>
</dbReference>
<keyword evidence="4" id="KW-0101">Branched-chain amino acid catabolism</keyword>
<feature type="domain" description="Acyl-CoA oxidase/dehydrogenase middle" evidence="13">
    <location>
        <begin position="315"/>
        <end position="408"/>
    </location>
</feature>
<evidence type="ECO:0000256" key="11">
    <source>
        <dbReference type="RuleBase" id="RU362125"/>
    </source>
</evidence>
<dbReference type="GO" id="GO:0009083">
    <property type="term" value="P:branched-chain amino acid catabolic process"/>
    <property type="evidence" value="ECO:0007669"/>
    <property type="project" value="UniProtKB-KW"/>
</dbReference>
<evidence type="ECO:0000256" key="2">
    <source>
        <dbReference type="ARBA" id="ARBA00005109"/>
    </source>
</evidence>
<evidence type="ECO:0000259" key="12">
    <source>
        <dbReference type="Pfam" id="PF00441"/>
    </source>
</evidence>
<dbReference type="InterPro" id="IPR046373">
    <property type="entry name" value="Acyl-CoA_Oxase/DH_mid-dom_sf"/>
</dbReference>
<evidence type="ECO:0000313" key="15">
    <source>
        <dbReference type="EMBL" id="JAT77581.1"/>
    </source>
</evidence>
<dbReference type="PROSITE" id="PS00072">
    <property type="entry name" value="ACYL_COA_DH_1"/>
    <property type="match status" value="1"/>
</dbReference>
<feature type="domain" description="Acyl-CoA dehydrogenase/oxidase N-terminal" evidence="14">
    <location>
        <begin position="200"/>
        <end position="310"/>
    </location>
</feature>
<feature type="domain" description="Acyl-CoA dehydrogenase/oxidase C-terminal" evidence="12">
    <location>
        <begin position="420"/>
        <end position="569"/>
    </location>
</feature>
<dbReference type="Pfam" id="PF02770">
    <property type="entry name" value="Acyl-CoA_dh_M"/>
    <property type="match status" value="1"/>
</dbReference>
<dbReference type="Pfam" id="PF00441">
    <property type="entry name" value="Acyl-CoA_dh_1"/>
    <property type="match status" value="1"/>
</dbReference>
<dbReference type="PANTHER" id="PTHR43831">
    <property type="entry name" value="ISOBUTYRYL-COA DEHYDROGENASE"/>
    <property type="match status" value="1"/>
</dbReference>
<evidence type="ECO:0000256" key="10">
    <source>
        <dbReference type="ARBA" id="ARBA00071686"/>
    </source>
</evidence>
<keyword evidence="7 11" id="KW-0560">Oxidoreductase</keyword>
<dbReference type="GO" id="GO:0005739">
    <property type="term" value="C:mitochondrion"/>
    <property type="evidence" value="ECO:0007669"/>
    <property type="project" value="TreeGrafter"/>
</dbReference>
<reference evidence="15" key="1">
    <citation type="submission" date="2015-08" db="EMBL/GenBank/DDBJ databases">
        <authorList>
            <person name="Babu N.S."/>
            <person name="Beckwith C.J."/>
            <person name="Beseler K.G."/>
            <person name="Brison A."/>
            <person name="Carone J.V."/>
            <person name="Caskin T.P."/>
            <person name="Diamond M."/>
            <person name="Durham M.E."/>
            <person name="Foxe J.M."/>
            <person name="Go M."/>
            <person name="Henderson B.A."/>
            <person name="Jones I.B."/>
            <person name="McGettigan J.A."/>
            <person name="Micheletti S.J."/>
            <person name="Nasrallah M.E."/>
            <person name="Ortiz D."/>
            <person name="Piller C.R."/>
            <person name="Privatt S.R."/>
            <person name="Schneider S.L."/>
            <person name="Sharp S."/>
            <person name="Smith T.C."/>
            <person name="Stanton J.D."/>
            <person name="Ullery H.E."/>
            <person name="Wilson R.J."/>
            <person name="Serrano M.G."/>
            <person name="Buck G."/>
            <person name="Lee V."/>
            <person name="Wang Y."/>
            <person name="Carvalho R."/>
            <person name="Voegtly L."/>
            <person name="Shi R."/>
            <person name="Duckworth R."/>
            <person name="Johnson A."/>
            <person name="Loviza R."/>
            <person name="Walstead R."/>
            <person name="Shah Z."/>
            <person name="Kiflezghi M."/>
            <person name="Wade K."/>
            <person name="Ball S.L."/>
            <person name="Bradley K.W."/>
            <person name="Asai D.J."/>
            <person name="Bowman C.A."/>
            <person name="Russell D.A."/>
            <person name="Pope W.H."/>
            <person name="Jacobs-Sera D."/>
            <person name="Hendrix R.W."/>
            <person name="Hatfull G.F."/>
        </authorList>
    </citation>
    <scope>NUCLEOTIDE SEQUENCE</scope>
</reference>
<evidence type="ECO:0000256" key="8">
    <source>
        <dbReference type="ARBA" id="ARBA00049552"/>
    </source>
</evidence>
<evidence type="ECO:0000259" key="13">
    <source>
        <dbReference type="Pfam" id="PF02770"/>
    </source>
</evidence>
<dbReference type="FunFam" id="1.20.140.10:FF:000001">
    <property type="entry name" value="Acyl-CoA dehydrogenase"/>
    <property type="match status" value="1"/>
</dbReference>
<evidence type="ECO:0000256" key="4">
    <source>
        <dbReference type="ARBA" id="ARBA00022456"/>
    </source>
</evidence>
<name>A0A1D2AES7_AUXPR</name>
<feature type="non-terminal residue" evidence="15">
    <location>
        <position position="1"/>
    </location>
</feature>
<evidence type="ECO:0000256" key="5">
    <source>
        <dbReference type="ARBA" id="ARBA00022630"/>
    </source>
</evidence>